<name>A0A1I6YJQ3_9FLAO</name>
<accession>A0A1I6YJQ3</accession>
<dbReference type="STRING" id="477690.SAMN05216474_0953"/>
<evidence type="ECO:0000313" key="2">
    <source>
        <dbReference type="Proteomes" id="UP000236454"/>
    </source>
</evidence>
<gene>
    <name evidence="1" type="ORF">SAMN05216474_0953</name>
</gene>
<dbReference type="AlphaFoldDB" id="A0A1I6YJQ3"/>
<organism evidence="1 2">
    <name type="scientific">Lishizhenia tianjinensis</name>
    <dbReference type="NCBI Taxonomy" id="477690"/>
    <lineage>
        <taxon>Bacteria</taxon>
        <taxon>Pseudomonadati</taxon>
        <taxon>Bacteroidota</taxon>
        <taxon>Flavobacteriia</taxon>
        <taxon>Flavobacteriales</taxon>
        <taxon>Crocinitomicaceae</taxon>
        <taxon>Lishizhenia</taxon>
    </lineage>
</organism>
<keyword evidence="2" id="KW-1185">Reference proteome</keyword>
<reference evidence="1 2" key="1">
    <citation type="submission" date="2016-10" db="EMBL/GenBank/DDBJ databases">
        <authorList>
            <person name="de Groot N.N."/>
        </authorList>
    </citation>
    <scope>NUCLEOTIDE SEQUENCE [LARGE SCALE GENOMIC DNA]</scope>
    <source>
        <strain evidence="1 2">CGMCC 1.7005</strain>
    </source>
</reference>
<dbReference type="Proteomes" id="UP000236454">
    <property type="component" value="Unassembled WGS sequence"/>
</dbReference>
<proteinExistence type="predicted"/>
<protein>
    <submittedName>
        <fullName evidence="1">Uncharacterized protein</fullName>
    </submittedName>
</protein>
<evidence type="ECO:0000313" key="1">
    <source>
        <dbReference type="EMBL" id="SFT50700.1"/>
    </source>
</evidence>
<dbReference type="EMBL" id="FPAS01000001">
    <property type="protein sequence ID" value="SFT50700.1"/>
    <property type="molecule type" value="Genomic_DNA"/>
</dbReference>
<sequence length="112" mass="12825">MNTTFLKGFFSSSISIDTTRILTFVQNILIMASVKNLKRDFNYAIFDIVEEGFSQQLWDESKTEKTNEIIDEAVDFRNEMIAKINASSTKAEFKQIRAEISDKVEALATKLM</sequence>